<dbReference type="InterPro" id="IPR036683">
    <property type="entry name" value="CO_DH_flav_C_dom_sf"/>
</dbReference>
<feature type="domain" description="FAD-binding PCMH-type" evidence="4">
    <location>
        <begin position="1"/>
        <end position="170"/>
    </location>
</feature>
<name>A0A1H5XUP8_9HYPH</name>
<dbReference type="AlphaFoldDB" id="A0A1H5XUP8"/>
<dbReference type="InterPro" id="IPR002346">
    <property type="entry name" value="Mopterin_DH_FAD-bd"/>
</dbReference>
<dbReference type="Gene3D" id="3.30.43.10">
    <property type="entry name" value="Uridine Diphospho-n-acetylenolpyruvylglucosamine Reductase, domain 2"/>
    <property type="match status" value="1"/>
</dbReference>
<dbReference type="GO" id="GO:0071949">
    <property type="term" value="F:FAD binding"/>
    <property type="evidence" value="ECO:0007669"/>
    <property type="project" value="InterPro"/>
</dbReference>
<dbReference type="Gene3D" id="3.30.390.50">
    <property type="entry name" value="CO dehydrogenase flavoprotein, C-terminal domain"/>
    <property type="match status" value="1"/>
</dbReference>
<dbReference type="Gene3D" id="3.30.465.10">
    <property type="match status" value="1"/>
</dbReference>
<evidence type="ECO:0000256" key="1">
    <source>
        <dbReference type="ARBA" id="ARBA00022630"/>
    </source>
</evidence>
<protein>
    <submittedName>
        <fullName evidence="5">Carbon-monoxide dehydrogenase medium subunit</fullName>
    </submittedName>
</protein>
<dbReference type="RefSeq" id="WP_103872214.1">
    <property type="nucleotide sequence ID" value="NZ_FNUY01000003.1"/>
</dbReference>
<dbReference type="EMBL" id="FNUY01000003">
    <property type="protein sequence ID" value="SEG15120.1"/>
    <property type="molecule type" value="Genomic_DNA"/>
</dbReference>
<evidence type="ECO:0000256" key="2">
    <source>
        <dbReference type="ARBA" id="ARBA00022827"/>
    </source>
</evidence>
<dbReference type="PANTHER" id="PTHR42659:SF2">
    <property type="entry name" value="XANTHINE DEHYDROGENASE SUBUNIT C-RELATED"/>
    <property type="match status" value="1"/>
</dbReference>
<keyword evidence="3" id="KW-0560">Oxidoreductase</keyword>
<dbReference type="FunFam" id="3.30.465.10:FF:000017">
    <property type="entry name" value="Xanthine dehydrogenase, FAD binding subunit"/>
    <property type="match status" value="1"/>
</dbReference>
<dbReference type="Pfam" id="PF00941">
    <property type="entry name" value="FAD_binding_5"/>
    <property type="match status" value="1"/>
</dbReference>
<organism evidence="5 6">
    <name type="scientific">Bosea lathyri</name>
    <dbReference type="NCBI Taxonomy" id="1036778"/>
    <lineage>
        <taxon>Bacteria</taxon>
        <taxon>Pseudomonadati</taxon>
        <taxon>Pseudomonadota</taxon>
        <taxon>Alphaproteobacteria</taxon>
        <taxon>Hyphomicrobiales</taxon>
        <taxon>Boseaceae</taxon>
        <taxon>Bosea</taxon>
    </lineage>
</organism>
<keyword evidence="2" id="KW-0274">FAD</keyword>
<dbReference type="PROSITE" id="PS51387">
    <property type="entry name" value="FAD_PCMH"/>
    <property type="match status" value="1"/>
</dbReference>
<reference evidence="5 6" key="1">
    <citation type="submission" date="2016-10" db="EMBL/GenBank/DDBJ databases">
        <authorList>
            <person name="de Groot N.N."/>
        </authorList>
    </citation>
    <scope>NUCLEOTIDE SEQUENCE [LARGE SCALE GENOMIC DNA]</scope>
    <source>
        <strain evidence="5 6">DSM 26656</strain>
    </source>
</reference>
<dbReference type="InterPro" id="IPR016169">
    <property type="entry name" value="FAD-bd_PCMH_sub2"/>
</dbReference>
<dbReference type="PANTHER" id="PTHR42659">
    <property type="entry name" value="XANTHINE DEHYDROGENASE SUBUNIT C-RELATED"/>
    <property type="match status" value="1"/>
</dbReference>
<sequence length="267" mass="28181">MYAFTYHRPATARQAAGLLAKKEDAKILAGGHTLLPTMKQRLASPSALIDLGACADLKGIVRKGRNVVIGAMTTHAEVAESAIVQEAIPGLAWLASHIGDPHVRHRGTIGGSVANNDPAADYPAALLALDATIVTNTRKLGAEEFFTGLYETALEEGEIITRISFPIVSKASYAKFRNPASRYALVGVFVAKRGSDVRVAVTGAGESGVFRWPEAEAALKARFAPKSLDGLKATAKGINGDMHADPEYRAHLIGVMAKEAVARATGK</sequence>
<evidence type="ECO:0000313" key="5">
    <source>
        <dbReference type="EMBL" id="SEG15120.1"/>
    </source>
</evidence>
<evidence type="ECO:0000256" key="3">
    <source>
        <dbReference type="ARBA" id="ARBA00023002"/>
    </source>
</evidence>
<dbReference type="InterPro" id="IPR016166">
    <property type="entry name" value="FAD-bd_PCMH"/>
</dbReference>
<gene>
    <name evidence="5" type="ORF">SAMN04488115_103387</name>
</gene>
<dbReference type="InterPro" id="IPR005107">
    <property type="entry name" value="CO_DH_flav_C"/>
</dbReference>
<dbReference type="SMART" id="SM01092">
    <property type="entry name" value="CO_deh_flav_C"/>
    <property type="match status" value="1"/>
</dbReference>
<dbReference type="SUPFAM" id="SSF56176">
    <property type="entry name" value="FAD-binding/transporter-associated domain-like"/>
    <property type="match status" value="1"/>
</dbReference>
<dbReference type="InterPro" id="IPR036318">
    <property type="entry name" value="FAD-bd_PCMH-like_sf"/>
</dbReference>
<dbReference type="Proteomes" id="UP000236743">
    <property type="component" value="Unassembled WGS sequence"/>
</dbReference>
<dbReference type="InterPro" id="IPR051312">
    <property type="entry name" value="Diverse_Substr_Oxidored"/>
</dbReference>
<evidence type="ECO:0000259" key="4">
    <source>
        <dbReference type="PROSITE" id="PS51387"/>
    </source>
</evidence>
<proteinExistence type="predicted"/>
<accession>A0A1H5XUP8</accession>
<keyword evidence="1" id="KW-0285">Flavoprotein</keyword>
<dbReference type="GO" id="GO:0016491">
    <property type="term" value="F:oxidoreductase activity"/>
    <property type="evidence" value="ECO:0007669"/>
    <property type="project" value="UniProtKB-KW"/>
</dbReference>
<keyword evidence="6" id="KW-1185">Reference proteome</keyword>
<dbReference type="SUPFAM" id="SSF55447">
    <property type="entry name" value="CO dehydrogenase flavoprotein C-terminal domain-like"/>
    <property type="match status" value="1"/>
</dbReference>
<dbReference type="InterPro" id="IPR016167">
    <property type="entry name" value="FAD-bd_PCMH_sub1"/>
</dbReference>
<evidence type="ECO:0000313" key="6">
    <source>
        <dbReference type="Proteomes" id="UP000236743"/>
    </source>
</evidence>
<dbReference type="OrthoDB" id="9793944at2"/>